<organism evidence="2 3">
    <name type="scientific">Glycomyces sambucus</name>
    <dbReference type="NCBI Taxonomy" id="380244"/>
    <lineage>
        <taxon>Bacteria</taxon>
        <taxon>Bacillati</taxon>
        <taxon>Actinomycetota</taxon>
        <taxon>Actinomycetes</taxon>
        <taxon>Glycomycetales</taxon>
        <taxon>Glycomycetaceae</taxon>
        <taxon>Glycomyces</taxon>
    </lineage>
</organism>
<dbReference type="Proteomes" id="UP000198662">
    <property type="component" value="Unassembled WGS sequence"/>
</dbReference>
<keyword evidence="3" id="KW-1185">Reference proteome</keyword>
<gene>
    <name evidence="2" type="ORF">SAMN05216298_4062</name>
</gene>
<name>A0A1G9KH33_9ACTN</name>
<feature type="transmembrane region" description="Helical" evidence="1">
    <location>
        <begin position="164"/>
        <end position="184"/>
    </location>
</feature>
<accession>A0A1G9KH33</accession>
<keyword evidence="1" id="KW-1133">Transmembrane helix</keyword>
<keyword evidence="1" id="KW-0812">Transmembrane</keyword>
<reference evidence="3" key="1">
    <citation type="submission" date="2016-10" db="EMBL/GenBank/DDBJ databases">
        <authorList>
            <person name="Varghese N."/>
            <person name="Submissions S."/>
        </authorList>
    </citation>
    <scope>NUCLEOTIDE SEQUENCE [LARGE SCALE GENOMIC DNA]</scope>
    <source>
        <strain evidence="3">CGMCC 4.3147</strain>
    </source>
</reference>
<feature type="transmembrane region" description="Helical" evidence="1">
    <location>
        <begin position="12"/>
        <end position="33"/>
    </location>
</feature>
<proteinExistence type="predicted"/>
<feature type="transmembrane region" description="Helical" evidence="1">
    <location>
        <begin position="63"/>
        <end position="83"/>
    </location>
</feature>
<dbReference type="RefSeq" id="WP_091053165.1">
    <property type="nucleotide sequence ID" value="NZ_FNGF01000006.1"/>
</dbReference>
<sequence>MPDSPRSAALPAARKLAIPLLFVAWLVALYLLFSDAMMACAYPDPPPGGCPADEVEAGARFDLWILPVLAAGPVVLLAVRAALSPEGKRYRAVWVLCCVVWFCVAPAFMIDAAVTGFGAFDGPERYAEEASRASDWKFAVFAVTATAPPAALAFLVWRRGERGFALGLAGIAALTLVFLFWSAIPVL</sequence>
<protein>
    <submittedName>
        <fullName evidence="2">Uncharacterized protein</fullName>
    </submittedName>
</protein>
<keyword evidence="1" id="KW-0472">Membrane</keyword>
<dbReference type="AlphaFoldDB" id="A0A1G9KH33"/>
<feature type="transmembrane region" description="Helical" evidence="1">
    <location>
        <begin position="138"/>
        <end position="157"/>
    </location>
</feature>
<evidence type="ECO:0000313" key="3">
    <source>
        <dbReference type="Proteomes" id="UP000198662"/>
    </source>
</evidence>
<dbReference type="EMBL" id="FNGF01000006">
    <property type="protein sequence ID" value="SDL49148.1"/>
    <property type="molecule type" value="Genomic_DNA"/>
</dbReference>
<evidence type="ECO:0000256" key="1">
    <source>
        <dbReference type="SAM" id="Phobius"/>
    </source>
</evidence>
<evidence type="ECO:0000313" key="2">
    <source>
        <dbReference type="EMBL" id="SDL49148.1"/>
    </source>
</evidence>
<feature type="transmembrane region" description="Helical" evidence="1">
    <location>
        <begin position="92"/>
        <end position="118"/>
    </location>
</feature>